<evidence type="ECO:0000313" key="2">
    <source>
        <dbReference type="EMBL" id="MBM9509079.1"/>
    </source>
</evidence>
<sequence>MPASEARVVTTRADRYLAQLRSHVGRLDDLPAHAGNHGAPHPAHTPHARPPQAGADVVLDLGWGRCALRATDDALLLWAEAADVAALERIQEAIAARLQRVGHRDGLVVTWQATG</sequence>
<proteinExistence type="predicted"/>
<comment type="caution">
    <text evidence="2">The sequence shown here is derived from an EMBL/GenBank/DDBJ whole genome shotgun (WGS) entry which is preliminary data.</text>
</comment>
<accession>A0ABS2U0G1</accession>
<evidence type="ECO:0000256" key="1">
    <source>
        <dbReference type="SAM" id="MobiDB-lite"/>
    </source>
</evidence>
<dbReference type="Pfam" id="PF09981">
    <property type="entry name" value="DUF2218"/>
    <property type="match status" value="1"/>
</dbReference>
<feature type="region of interest" description="Disordered" evidence="1">
    <location>
        <begin position="28"/>
        <end position="53"/>
    </location>
</feature>
<dbReference type="RefSeq" id="WP_205361698.1">
    <property type="nucleotide sequence ID" value="NZ_JADKYB010000022.1"/>
</dbReference>
<protein>
    <submittedName>
        <fullName evidence="2">DUF2218 domain-containing protein</fullName>
    </submittedName>
</protein>
<feature type="compositionally biased region" description="Low complexity" evidence="1">
    <location>
        <begin position="32"/>
        <end position="42"/>
    </location>
</feature>
<dbReference type="Gene3D" id="3.30.310.50">
    <property type="entry name" value="Alpha-D-phosphohexomutase, C-terminal domain"/>
    <property type="match status" value="1"/>
</dbReference>
<dbReference type="Proteomes" id="UP000749040">
    <property type="component" value="Unassembled WGS sequence"/>
</dbReference>
<dbReference type="EMBL" id="JADKYB010000022">
    <property type="protein sequence ID" value="MBM9509079.1"/>
    <property type="molecule type" value="Genomic_DNA"/>
</dbReference>
<evidence type="ECO:0000313" key="3">
    <source>
        <dbReference type="Proteomes" id="UP000749040"/>
    </source>
</evidence>
<dbReference type="InterPro" id="IPR014543">
    <property type="entry name" value="UCP028291"/>
</dbReference>
<gene>
    <name evidence="2" type="ORF">ITX44_31945</name>
</gene>
<organism evidence="2 3">
    <name type="scientific">Actinacidiphila acididurans</name>
    <dbReference type="NCBI Taxonomy" id="2784346"/>
    <lineage>
        <taxon>Bacteria</taxon>
        <taxon>Bacillati</taxon>
        <taxon>Actinomycetota</taxon>
        <taxon>Actinomycetes</taxon>
        <taxon>Kitasatosporales</taxon>
        <taxon>Streptomycetaceae</taxon>
        <taxon>Actinacidiphila</taxon>
    </lineage>
</organism>
<keyword evidence="3" id="KW-1185">Reference proteome</keyword>
<name>A0ABS2U0G1_9ACTN</name>
<reference evidence="2 3" key="1">
    <citation type="submission" date="2021-01" db="EMBL/GenBank/DDBJ databases">
        <title>Streptomyces acididurans sp. nov., isolated from a peat swamp forest soil.</title>
        <authorList>
            <person name="Chantavorakit T."/>
            <person name="Duangmal K."/>
        </authorList>
    </citation>
    <scope>NUCLEOTIDE SEQUENCE [LARGE SCALE GENOMIC DNA]</scope>
    <source>
        <strain evidence="2 3">KK5PA1</strain>
    </source>
</reference>